<reference evidence="1 2" key="1">
    <citation type="submission" date="2022-03" db="EMBL/GenBank/DDBJ databases">
        <authorList>
            <person name="Nunn A."/>
            <person name="Chopra R."/>
            <person name="Nunn A."/>
            <person name="Contreras Garrido A."/>
        </authorList>
    </citation>
    <scope>NUCLEOTIDE SEQUENCE [LARGE SCALE GENOMIC DNA]</scope>
</reference>
<gene>
    <name evidence="1" type="ORF">TAV2_LOCUS16055</name>
</gene>
<accession>A0AAU9SJX4</accession>
<dbReference type="Proteomes" id="UP000836841">
    <property type="component" value="Chromosome 5"/>
</dbReference>
<evidence type="ECO:0000313" key="2">
    <source>
        <dbReference type="Proteomes" id="UP000836841"/>
    </source>
</evidence>
<keyword evidence="2" id="KW-1185">Reference proteome</keyword>
<sequence>MTSTCGLTRVNEPLRAMAKPSGGRRWPLLRAQVQVPDHLDPAQVRVLGGLFRAPIPTQDGRRLLLPRAVHVIGKAPRDLPKRGRYPQSKRTSRKASAFLESVVLHIDTLSRNVNERPSERNTRLKLMEMLLEQSSR</sequence>
<name>A0AAU9SJX4_THLAR</name>
<dbReference type="EMBL" id="OU466861">
    <property type="protein sequence ID" value="CAH2067866.1"/>
    <property type="molecule type" value="Genomic_DNA"/>
</dbReference>
<dbReference type="AlphaFoldDB" id="A0AAU9SJX4"/>
<evidence type="ECO:0000313" key="1">
    <source>
        <dbReference type="EMBL" id="CAH2067866.1"/>
    </source>
</evidence>
<protein>
    <submittedName>
        <fullName evidence="1">Uncharacterized protein</fullName>
    </submittedName>
</protein>
<proteinExistence type="predicted"/>
<organism evidence="1 2">
    <name type="scientific">Thlaspi arvense</name>
    <name type="common">Field penny-cress</name>
    <dbReference type="NCBI Taxonomy" id="13288"/>
    <lineage>
        <taxon>Eukaryota</taxon>
        <taxon>Viridiplantae</taxon>
        <taxon>Streptophyta</taxon>
        <taxon>Embryophyta</taxon>
        <taxon>Tracheophyta</taxon>
        <taxon>Spermatophyta</taxon>
        <taxon>Magnoliopsida</taxon>
        <taxon>eudicotyledons</taxon>
        <taxon>Gunneridae</taxon>
        <taxon>Pentapetalae</taxon>
        <taxon>rosids</taxon>
        <taxon>malvids</taxon>
        <taxon>Brassicales</taxon>
        <taxon>Brassicaceae</taxon>
        <taxon>Thlaspideae</taxon>
        <taxon>Thlaspi</taxon>
    </lineage>
</organism>